<evidence type="ECO:0000313" key="3">
    <source>
        <dbReference type="Proteomes" id="UP000232688"/>
    </source>
</evidence>
<dbReference type="VEuPathDB" id="FungiDB:FUN_024986"/>
<comment type="caution">
    <text evidence="2">The sequence shown here is derived from an EMBL/GenBank/DDBJ whole genome shotgun (WGS) entry which is preliminary data.</text>
</comment>
<feature type="region of interest" description="Disordered" evidence="1">
    <location>
        <begin position="51"/>
        <end position="74"/>
    </location>
</feature>
<dbReference type="EMBL" id="LLXH01002713">
    <property type="protein sequence ID" value="PKC55251.1"/>
    <property type="molecule type" value="Genomic_DNA"/>
</dbReference>
<dbReference type="VEuPathDB" id="FungiDB:RhiirA1_475941"/>
<evidence type="ECO:0000313" key="2">
    <source>
        <dbReference type="EMBL" id="PKC55251.1"/>
    </source>
</evidence>
<gene>
    <name evidence="2" type="ORF">RhiirA1_475941</name>
</gene>
<sequence length="209" mass="23904">MPSKSYLEDEEGAKLLVLADWLKNDVGDLFAQIKRLETTVECIENYVEEQTGLEPGKEISSDSESSDSDYEYEPCEAPTSLERNICKKGMNEMATDTYMPSLEGSLLNDLIDKSSLTEQEAMRTEVDPMTLVYQDCLFEKKALCPIDTKNWFLSDGITPLPYSHWRNMIYKNMVKDGILYEEAEKRAIRAKLPEKYQNESTSHIANSQQ</sequence>
<evidence type="ECO:0000256" key="1">
    <source>
        <dbReference type="SAM" id="MobiDB-lite"/>
    </source>
</evidence>
<protein>
    <submittedName>
        <fullName evidence="2">Uncharacterized protein</fullName>
    </submittedName>
</protein>
<feature type="compositionally biased region" description="Acidic residues" evidence="1">
    <location>
        <begin position="64"/>
        <end position="74"/>
    </location>
</feature>
<reference evidence="2 3" key="2">
    <citation type="submission" date="2017-10" db="EMBL/GenBank/DDBJ databases">
        <title>Genome analyses suggest a sexual origin of heterokaryosis in a supposedly ancient asexual fungus.</title>
        <authorList>
            <person name="Corradi N."/>
            <person name="Sedzielewska K."/>
            <person name="Noel J."/>
            <person name="Charron P."/>
            <person name="Farinelli L."/>
            <person name="Marton T."/>
            <person name="Kruger M."/>
            <person name="Pelin A."/>
            <person name="Brachmann A."/>
            <person name="Corradi N."/>
        </authorList>
    </citation>
    <scope>NUCLEOTIDE SEQUENCE [LARGE SCALE GENOMIC DNA]</scope>
    <source>
        <strain evidence="2 3">A1</strain>
    </source>
</reference>
<dbReference type="VEuPathDB" id="FungiDB:RhiirFUN_023610"/>
<accession>A0A2N0QW22</accession>
<dbReference type="VEuPathDB" id="FungiDB:RhiirFUN_012375"/>
<name>A0A2N0QW22_9GLOM</name>
<reference evidence="2 3" key="1">
    <citation type="submission" date="2017-10" db="EMBL/GenBank/DDBJ databases">
        <title>Extensive intraspecific genome diversity in a model arbuscular mycorrhizal fungus.</title>
        <authorList>
            <person name="Chen E.C.H."/>
            <person name="Morin E."/>
            <person name="Baudet D."/>
            <person name="Noel J."/>
            <person name="Ndikumana S."/>
            <person name="Charron P."/>
            <person name="St-Onge C."/>
            <person name="Giorgi J."/>
            <person name="Grigoriev I.V."/>
            <person name="Roux C."/>
            <person name="Martin F.M."/>
            <person name="Corradi N."/>
        </authorList>
    </citation>
    <scope>NUCLEOTIDE SEQUENCE [LARGE SCALE GENOMIC DNA]</scope>
    <source>
        <strain evidence="2 3">A1</strain>
    </source>
</reference>
<organism evidence="2 3">
    <name type="scientific">Rhizophagus irregularis</name>
    <dbReference type="NCBI Taxonomy" id="588596"/>
    <lineage>
        <taxon>Eukaryota</taxon>
        <taxon>Fungi</taxon>
        <taxon>Fungi incertae sedis</taxon>
        <taxon>Mucoromycota</taxon>
        <taxon>Glomeromycotina</taxon>
        <taxon>Glomeromycetes</taxon>
        <taxon>Glomerales</taxon>
        <taxon>Glomeraceae</taxon>
        <taxon>Rhizophagus</taxon>
    </lineage>
</organism>
<dbReference type="AlphaFoldDB" id="A0A2N0QW22"/>
<dbReference type="Proteomes" id="UP000232688">
    <property type="component" value="Unassembled WGS sequence"/>
</dbReference>
<proteinExistence type="predicted"/>